<dbReference type="EMBL" id="JAGMUV010000018">
    <property type="protein sequence ID" value="KAH7128933.1"/>
    <property type="molecule type" value="Genomic_DNA"/>
</dbReference>
<feature type="region of interest" description="Disordered" evidence="1">
    <location>
        <begin position="18"/>
        <end position="89"/>
    </location>
</feature>
<dbReference type="PANTHER" id="PTHR38887:SF1">
    <property type="entry name" value="RAS MODIFICATION PROTEIN ERF4"/>
    <property type="match status" value="1"/>
</dbReference>
<keyword evidence="3" id="KW-1185">Reference proteome</keyword>
<accession>A0A9P9E144</accession>
<dbReference type="OrthoDB" id="3433125at2759"/>
<evidence type="ECO:0000256" key="1">
    <source>
        <dbReference type="SAM" id="MobiDB-lite"/>
    </source>
</evidence>
<feature type="compositionally biased region" description="Basic residues" evidence="1">
    <location>
        <begin position="461"/>
        <end position="475"/>
    </location>
</feature>
<feature type="compositionally biased region" description="Polar residues" evidence="1">
    <location>
        <begin position="27"/>
        <end position="69"/>
    </location>
</feature>
<name>A0A9P9E144_9HYPO</name>
<feature type="compositionally biased region" description="Acidic residues" evidence="1">
    <location>
        <begin position="80"/>
        <end position="89"/>
    </location>
</feature>
<proteinExistence type="predicted"/>
<feature type="region of interest" description="Disordered" evidence="1">
    <location>
        <begin position="402"/>
        <end position="436"/>
    </location>
</feature>
<protein>
    <submittedName>
        <fullName evidence="2">Uncharacterized protein</fullName>
    </submittedName>
</protein>
<dbReference type="AlphaFoldDB" id="A0A9P9E144"/>
<sequence>MPRIVKLVGSGIGLVSEAIHNHRNRPESGSSSAPDHSQGSSSASDPNQGSPSTQPGPINRQDFASSDQAGANPPQYKENSDDEDDDHSADELAADEAAWELDEMTDRMAPPSYEDSEAAQMPSADDSEEVKAEKQDKLVRKLVQMAGPPPVPTQRLPCPIILPQRRPRNKSRGYVRAYAPLLQNCGISQDVFLKFLSDWEAASKSDPWIDAVMIAANVVGFVPELAAQIISAVITVTAGTAQELQSRYRRNTFLDRVNQDLLMPRGLFAMVMAFKDELPGQQQSGPPTRLSGSIGAAFFKSERLDIDQTAAKYSNPDPGVSGVQKQLQNVRITSGKTYGQIELPEAAPLVYPDLDKVVERDIDAVTEGNESTMSNMKNKWKGAGEFVQDYFDRKAQAAYESENQGSSLAVPSSARQPFQSRYSDPNHPANSGSLISLVTGGAINPMERRQKMRMAMWERKNARRTAHGRAPRPPRRGMGSKGQRKGPIRKLLQPNVLYLIVVNLPSEVEVQQSVNQLEQAMAQQGLTS</sequence>
<organism evidence="2 3">
    <name type="scientific">Dactylonectria macrodidyma</name>
    <dbReference type="NCBI Taxonomy" id="307937"/>
    <lineage>
        <taxon>Eukaryota</taxon>
        <taxon>Fungi</taxon>
        <taxon>Dikarya</taxon>
        <taxon>Ascomycota</taxon>
        <taxon>Pezizomycotina</taxon>
        <taxon>Sordariomycetes</taxon>
        <taxon>Hypocreomycetidae</taxon>
        <taxon>Hypocreales</taxon>
        <taxon>Nectriaceae</taxon>
        <taxon>Dactylonectria</taxon>
    </lineage>
</organism>
<feature type="region of interest" description="Disordered" evidence="1">
    <location>
        <begin position="108"/>
        <end position="134"/>
    </location>
</feature>
<dbReference type="InterPro" id="IPR053221">
    <property type="entry name" value="Burnettramic_acid_biosynth"/>
</dbReference>
<gene>
    <name evidence="2" type="ORF">EDB81DRAFT_859962</name>
</gene>
<dbReference type="PANTHER" id="PTHR38887">
    <property type="entry name" value="CHROMOSOME 21, WHOLE GENOME SHOTGUN SEQUENCE"/>
    <property type="match status" value="1"/>
</dbReference>
<comment type="caution">
    <text evidence="2">The sequence shown here is derived from an EMBL/GenBank/DDBJ whole genome shotgun (WGS) entry which is preliminary data.</text>
</comment>
<evidence type="ECO:0000313" key="2">
    <source>
        <dbReference type="EMBL" id="KAH7128933.1"/>
    </source>
</evidence>
<feature type="region of interest" description="Disordered" evidence="1">
    <location>
        <begin position="460"/>
        <end position="488"/>
    </location>
</feature>
<evidence type="ECO:0000313" key="3">
    <source>
        <dbReference type="Proteomes" id="UP000738349"/>
    </source>
</evidence>
<dbReference type="Proteomes" id="UP000738349">
    <property type="component" value="Unassembled WGS sequence"/>
</dbReference>
<reference evidence="2" key="1">
    <citation type="journal article" date="2021" name="Nat. Commun.">
        <title>Genetic determinants of endophytism in the Arabidopsis root mycobiome.</title>
        <authorList>
            <person name="Mesny F."/>
            <person name="Miyauchi S."/>
            <person name="Thiergart T."/>
            <person name="Pickel B."/>
            <person name="Atanasova L."/>
            <person name="Karlsson M."/>
            <person name="Huettel B."/>
            <person name="Barry K.W."/>
            <person name="Haridas S."/>
            <person name="Chen C."/>
            <person name="Bauer D."/>
            <person name="Andreopoulos W."/>
            <person name="Pangilinan J."/>
            <person name="LaButti K."/>
            <person name="Riley R."/>
            <person name="Lipzen A."/>
            <person name="Clum A."/>
            <person name="Drula E."/>
            <person name="Henrissat B."/>
            <person name="Kohler A."/>
            <person name="Grigoriev I.V."/>
            <person name="Martin F.M."/>
            <person name="Hacquard S."/>
        </authorList>
    </citation>
    <scope>NUCLEOTIDE SEQUENCE</scope>
    <source>
        <strain evidence="2">MPI-CAGE-AT-0147</strain>
    </source>
</reference>